<evidence type="ECO:0000256" key="9">
    <source>
        <dbReference type="ARBA" id="ARBA00023180"/>
    </source>
</evidence>
<dbReference type="SUPFAM" id="SSF81321">
    <property type="entry name" value="Family A G protein-coupled receptor-like"/>
    <property type="match status" value="1"/>
</dbReference>
<dbReference type="PRINTS" id="PR00424">
    <property type="entry name" value="ADENOSINER"/>
</dbReference>
<accession>A0AAW0PAH1</accession>
<feature type="transmembrane region" description="Helical" evidence="11">
    <location>
        <begin position="43"/>
        <end position="66"/>
    </location>
</feature>
<protein>
    <recommendedName>
        <fullName evidence="12">G-protein coupled receptors family 1 profile domain-containing protein</fullName>
    </recommendedName>
</protein>
<gene>
    <name evidence="13" type="ORF">WMY93_012207</name>
</gene>
<keyword evidence="9 11" id="KW-0325">Glycoprotein</keyword>
<comment type="similarity">
    <text evidence="11">Belongs to the G-protein coupled receptor 1 family.</text>
</comment>
<evidence type="ECO:0000256" key="6">
    <source>
        <dbReference type="ARBA" id="ARBA00023136"/>
    </source>
</evidence>
<dbReference type="GO" id="GO:0045202">
    <property type="term" value="C:synapse"/>
    <property type="evidence" value="ECO:0007669"/>
    <property type="project" value="TreeGrafter"/>
</dbReference>
<feature type="transmembrane region" description="Helical" evidence="11">
    <location>
        <begin position="78"/>
        <end position="100"/>
    </location>
</feature>
<organism evidence="13 14">
    <name type="scientific">Mugilogobius chulae</name>
    <name type="common">yellowstripe goby</name>
    <dbReference type="NCBI Taxonomy" id="88201"/>
    <lineage>
        <taxon>Eukaryota</taxon>
        <taxon>Metazoa</taxon>
        <taxon>Chordata</taxon>
        <taxon>Craniata</taxon>
        <taxon>Vertebrata</taxon>
        <taxon>Euteleostomi</taxon>
        <taxon>Actinopterygii</taxon>
        <taxon>Neopterygii</taxon>
        <taxon>Teleostei</taxon>
        <taxon>Neoteleostei</taxon>
        <taxon>Acanthomorphata</taxon>
        <taxon>Gobiaria</taxon>
        <taxon>Gobiiformes</taxon>
        <taxon>Gobioidei</taxon>
        <taxon>Gobiidae</taxon>
        <taxon>Gobionellinae</taxon>
        <taxon>Mugilogobius</taxon>
    </lineage>
</organism>
<evidence type="ECO:0000256" key="10">
    <source>
        <dbReference type="ARBA" id="ARBA00023224"/>
    </source>
</evidence>
<dbReference type="GO" id="GO:0030425">
    <property type="term" value="C:dendrite"/>
    <property type="evidence" value="ECO:0007669"/>
    <property type="project" value="TreeGrafter"/>
</dbReference>
<feature type="transmembrane region" description="Helical" evidence="11">
    <location>
        <begin position="121"/>
        <end position="143"/>
    </location>
</feature>
<keyword evidence="14" id="KW-1185">Reference proteome</keyword>
<dbReference type="AlphaFoldDB" id="A0AAW0PAH1"/>
<dbReference type="EMBL" id="JBBPFD010000008">
    <property type="protein sequence ID" value="KAK7916446.1"/>
    <property type="molecule type" value="Genomic_DNA"/>
</dbReference>
<keyword evidence="4 11" id="KW-1133">Transmembrane helix</keyword>
<dbReference type="Pfam" id="PF00001">
    <property type="entry name" value="7tm_1"/>
    <property type="match status" value="1"/>
</dbReference>
<evidence type="ECO:0000256" key="11">
    <source>
        <dbReference type="RuleBase" id="RU201114"/>
    </source>
</evidence>
<keyword evidence="8 11" id="KW-0675">Receptor</keyword>
<keyword evidence="2 11" id="KW-1003">Cell membrane</keyword>
<keyword evidence="3 11" id="KW-0812">Transmembrane</keyword>
<evidence type="ECO:0000256" key="4">
    <source>
        <dbReference type="ARBA" id="ARBA00022989"/>
    </source>
</evidence>
<evidence type="ECO:0000256" key="3">
    <source>
        <dbReference type="ARBA" id="ARBA00022692"/>
    </source>
</evidence>
<dbReference type="InterPro" id="IPR000276">
    <property type="entry name" value="GPCR_Rhodpsn"/>
</dbReference>
<dbReference type="PANTHER" id="PTHR24246:SF54">
    <property type="entry name" value="ADENOSINE RECEPTOR A1-RELATED"/>
    <property type="match status" value="1"/>
</dbReference>
<comment type="subcellular location">
    <subcellularLocation>
        <location evidence="1 11">Cell membrane</location>
        <topology evidence="1 11">Multi-pass membrane protein</topology>
    </subcellularLocation>
</comment>
<feature type="domain" description="G-protein coupled receptors family 1 profile" evidence="12">
    <location>
        <begin position="22"/>
        <end position="204"/>
    </location>
</feature>
<sequence>MEPGQVVYTVMEVLISLSCCVGNLLVMVALWSSRSLQQEPTYCLLLSLCVADALVGAVAVPLAVTVDGRVRMSFNLCLFISCVLLLLTLGSVLCLTAIAMDRYLKVCIPIRYKRTVTWRHSWLVVAGCWLVAFPLSFTPMFGWYNKETLAHSNNSTILCQFIAVIPMSYLCESHFKSIGRSCMFMMPATVWDKLHCLDAEANDR</sequence>
<dbReference type="GO" id="GO:0001609">
    <property type="term" value="F:G protein-coupled adenosine receptor activity"/>
    <property type="evidence" value="ECO:0007669"/>
    <property type="project" value="UniProtKB-UniRule"/>
</dbReference>
<proteinExistence type="inferred from homology"/>
<evidence type="ECO:0000256" key="5">
    <source>
        <dbReference type="ARBA" id="ARBA00023040"/>
    </source>
</evidence>
<keyword evidence="6 11" id="KW-0472">Membrane</keyword>
<dbReference type="PROSITE" id="PS00237">
    <property type="entry name" value="G_PROTEIN_RECEP_F1_1"/>
    <property type="match status" value="1"/>
</dbReference>
<dbReference type="InterPro" id="IPR001634">
    <property type="entry name" value="Adenosn_rcpt"/>
</dbReference>
<dbReference type="GO" id="GO:0005886">
    <property type="term" value="C:plasma membrane"/>
    <property type="evidence" value="ECO:0007669"/>
    <property type="project" value="UniProtKB-SubCell"/>
</dbReference>
<keyword evidence="10 11" id="KW-0807">Transducer</keyword>
<dbReference type="InterPro" id="IPR017452">
    <property type="entry name" value="GPCR_Rhodpsn_7TM"/>
</dbReference>
<dbReference type="PROSITE" id="PS50262">
    <property type="entry name" value="G_PROTEIN_RECEP_F1_2"/>
    <property type="match status" value="1"/>
</dbReference>
<comment type="caution">
    <text evidence="13">The sequence shown here is derived from an EMBL/GenBank/DDBJ whole genome shotgun (WGS) entry which is preliminary data.</text>
</comment>
<evidence type="ECO:0000313" key="13">
    <source>
        <dbReference type="EMBL" id="KAK7916446.1"/>
    </source>
</evidence>
<evidence type="ECO:0000259" key="12">
    <source>
        <dbReference type="PROSITE" id="PS50262"/>
    </source>
</evidence>
<dbReference type="Gene3D" id="1.20.1070.10">
    <property type="entry name" value="Rhodopsin 7-helix transmembrane proteins"/>
    <property type="match status" value="1"/>
</dbReference>
<dbReference type="Proteomes" id="UP001460270">
    <property type="component" value="Unassembled WGS sequence"/>
</dbReference>
<name>A0AAW0PAH1_9GOBI</name>
<dbReference type="PANTHER" id="PTHR24246">
    <property type="entry name" value="OLFACTORY RECEPTOR AND ADENOSINE RECEPTOR"/>
    <property type="match status" value="1"/>
</dbReference>
<keyword evidence="7 11" id="KW-1015">Disulfide bond</keyword>
<evidence type="ECO:0000256" key="8">
    <source>
        <dbReference type="ARBA" id="ARBA00023170"/>
    </source>
</evidence>
<feature type="transmembrane region" description="Helical" evidence="11">
    <location>
        <begin position="6"/>
        <end position="31"/>
    </location>
</feature>
<reference evidence="14" key="1">
    <citation type="submission" date="2024-04" db="EMBL/GenBank/DDBJ databases">
        <title>Salinicola lusitanus LLJ914,a marine bacterium isolated from the Okinawa Trough.</title>
        <authorList>
            <person name="Li J."/>
        </authorList>
    </citation>
    <scope>NUCLEOTIDE SEQUENCE [LARGE SCALE GENOMIC DNA]</scope>
</reference>
<evidence type="ECO:0000313" key="14">
    <source>
        <dbReference type="Proteomes" id="UP001460270"/>
    </source>
</evidence>
<keyword evidence="5 11" id="KW-0297">G-protein coupled receptor</keyword>
<dbReference type="PRINTS" id="PR00237">
    <property type="entry name" value="GPCRRHODOPSN"/>
</dbReference>
<evidence type="ECO:0000256" key="2">
    <source>
        <dbReference type="ARBA" id="ARBA00022475"/>
    </source>
</evidence>
<evidence type="ECO:0000256" key="1">
    <source>
        <dbReference type="ARBA" id="ARBA00004651"/>
    </source>
</evidence>
<evidence type="ECO:0000256" key="7">
    <source>
        <dbReference type="ARBA" id="ARBA00023157"/>
    </source>
</evidence>